<gene>
    <name evidence="1" type="ORF">BDI24065_05199</name>
</gene>
<proteinExistence type="predicted"/>
<dbReference type="AlphaFoldDB" id="A0A6P2PG68"/>
<protein>
    <submittedName>
        <fullName evidence="1">LysR family transcriptional regulator</fullName>
    </submittedName>
</protein>
<dbReference type="RefSeq" id="WP_151049033.1">
    <property type="nucleotide sequence ID" value="NZ_CABVPN010000029.1"/>
</dbReference>
<dbReference type="InterPro" id="IPR036388">
    <property type="entry name" value="WH-like_DNA-bd_sf"/>
</dbReference>
<sequence length="124" mass="12802">MMNLLEAMPVLIAVVAHGGASGAASDLKRGDAQVNARVDCLERDPGCRSLPDRAGDAMACTDAGVAFHPCCRSTLSEAAQAIAQIDACATVQDLPVGGFPPLETIDRVDGSSIAEPMPLHESSR</sequence>
<organism evidence="1 2">
    <name type="scientific">Burkholderia diffusa</name>
    <dbReference type="NCBI Taxonomy" id="488732"/>
    <lineage>
        <taxon>Bacteria</taxon>
        <taxon>Pseudomonadati</taxon>
        <taxon>Pseudomonadota</taxon>
        <taxon>Betaproteobacteria</taxon>
        <taxon>Burkholderiales</taxon>
        <taxon>Burkholderiaceae</taxon>
        <taxon>Burkholderia</taxon>
        <taxon>Burkholderia cepacia complex</taxon>
    </lineage>
</organism>
<reference evidence="1 2" key="1">
    <citation type="submission" date="2019-09" db="EMBL/GenBank/DDBJ databases">
        <authorList>
            <person name="Depoorter E."/>
        </authorList>
    </citation>
    <scope>NUCLEOTIDE SEQUENCE [LARGE SCALE GENOMIC DNA]</scope>
    <source>
        <strain evidence="1">LMG 24065</strain>
    </source>
</reference>
<name>A0A6P2PG68_9BURK</name>
<dbReference type="Gene3D" id="1.10.10.10">
    <property type="entry name" value="Winged helix-like DNA-binding domain superfamily/Winged helix DNA-binding domain"/>
    <property type="match status" value="1"/>
</dbReference>
<keyword evidence="2" id="KW-1185">Reference proteome</keyword>
<dbReference type="SUPFAM" id="SSF46785">
    <property type="entry name" value="Winged helix' DNA-binding domain"/>
    <property type="match status" value="1"/>
</dbReference>
<dbReference type="GeneID" id="93030271"/>
<accession>A0A6P2PG68</accession>
<dbReference type="InterPro" id="IPR036390">
    <property type="entry name" value="WH_DNA-bd_sf"/>
</dbReference>
<evidence type="ECO:0000313" key="1">
    <source>
        <dbReference type="EMBL" id="VWC07773.1"/>
    </source>
</evidence>
<dbReference type="EMBL" id="CABVPN010000029">
    <property type="protein sequence ID" value="VWC07773.1"/>
    <property type="molecule type" value="Genomic_DNA"/>
</dbReference>
<evidence type="ECO:0000313" key="2">
    <source>
        <dbReference type="Proteomes" id="UP000494125"/>
    </source>
</evidence>
<dbReference type="Proteomes" id="UP000494125">
    <property type="component" value="Unassembled WGS sequence"/>
</dbReference>